<reference evidence="2" key="1">
    <citation type="journal article" date="2024" name="BMC Genomics">
        <title>Functional annotation of a divergent genome using sequence and structure-based similarity.</title>
        <authorList>
            <person name="Svedberg D."/>
            <person name="Winiger R.R."/>
            <person name="Berg A."/>
            <person name="Sharma H."/>
            <person name="Tellgren-Roth C."/>
            <person name="Debrunner-Vossbrinck B.A."/>
            <person name="Vossbrinck C.R."/>
            <person name="Barandun J."/>
        </authorList>
    </citation>
    <scope>NUCLEOTIDE SEQUENCE</scope>
    <source>
        <strain evidence="2">Illinois isolate</strain>
    </source>
</reference>
<name>A0AAX4JE41_9MICR</name>
<dbReference type="CDD" id="cd06257">
    <property type="entry name" value="DnaJ"/>
    <property type="match status" value="1"/>
</dbReference>
<feature type="domain" description="J" evidence="1">
    <location>
        <begin position="6"/>
        <end position="70"/>
    </location>
</feature>
<dbReference type="SMART" id="SM00271">
    <property type="entry name" value="DnaJ"/>
    <property type="match status" value="1"/>
</dbReference>
<dbReference type="PROSITE" id="PS50076">
    <property type="entry name" value="DNAJ_2"/>
    <property type="match status" value="1"/>
</dbReference>
<evidence type="ECO:0000259" key="1">
    <source>
        <dbReference type="PROSITE" id="PS50076"/>
    </source>
</evidence>
<dbReference type="KEGG" id="vnx:VNE69_08023"/>
<dbReference type="Proteomes" id="UP001334084">
    <property type="component" value="Chromosome 8"/>
</dbReference>
<accession>A0AAX4JE41</accession>
<evidence type="ECO:0000313" key="3">
    <source>
        <dbReference type="Proteomes" id="UP001334084"/>
    </source>
</evidence>
<proteinExistence type="predicted"/>
<keyword evidence="3" id="KW-1185">Reference proteome</keyword>
<dbReference type="SUPFAM" id="SSF46565">
    <property type="entry name" value="Chaperone J-domain"/>
    <property type="match status" value="1"/>
</dbReference>
<protein>
    <submittedName>
        <fullName evidence="2">Co-chaperone HSCB-like protein</fullName>
    </submittedName>
</protein>
<sequence>MLPSKDYFSVFNLSKTFDINLTDLKTKFYDLSKKHHPDLSKYSTNKFQEINNAYNTLKDDYLRAKYMKGKTTGEVSKTFLIDILDLEDQIREAEGDSLEELSEIIRHKIEECRNNYQKDDYLAKWAYYRRLENMIKKKR</sequence>
<dbReference type="RefSeq" id="XP_065330410.1">
    <property type="nucleotide sequence ID" value="XM_065474338.1"/>
</dbReference>
<evidence type="ECO:0000313" key="2">
    <source>
        <dbReference type="EMBL" id="WUR04265.1"/>
    </source>
</evidence>
<dbReference type="InterPro" id="IPR004640">
    <property type="entry name" value="HscB"/>
</dbReference>
<dbReference type="GO" id="GO:0051087">
    <property type="term" value="F:protein-folding chaperone binding"/>
    <property type="evidence" value="ECO:0007669"/>
    <property type="project" value="InterPro"/>
</dbReference>
<dbReference type="EMBL" id="CP142733">
    <property type="protein sequence ID" value="WUR04265.1"/>
    <property type="molecule type" value="Genomic_DNA"/>
</dbReference>
<dbReference type="GO" id="GO:0001671">
    <property type="term" value="F:ATPase activator activity"/>
    <property type="evidence" value="ECO:0007669"/>
    <property type="project" value="InterPro"/>
</dbReference>
<dbReference type="GO" id="GO:0044571">
    <property type="term" value="P:[2Fe-2S] cluster assembly"/>
    <property type="evidence" value="ECO:0007669"/>
    <property type="project" value="InterPro"/>
</dbReference>
<dbReference type="PANTHER" id="PTHR14021">
    <property type="entry name" value="IRON-SULFUR CLUSTER CO-CHAPERONE PROTEIN HSCB"/>
    <property type="match status" value="1"/>
</dbReference>
<dbReference type="GeneID" id="90542099"/>
<dbReference type="Pfam" id="PF00226">
    <property type="entry name" value="DnaJ"/>
    <property type="match status" value="1"/>
</dbReference>
<dbReference type="PANTHER" id="PTHR14021:SF15">
    <property type="entry name" value="IRON-SULFUR CLUSTER CO-CHAPERONE PROTEIN HSCB"/>
    <property type="match status" value="1"/>
</dbReference>
<organism evidence="2 3">
    <name type="scientific">Vairimorpha necatrix</name>
    <dbReference type="NCBI Taxonomy" id="6039"/>
    <lineage>
        <taxon>Eukaryota</taxon>
        <taxon>Fungi</taxon>
        <taxon>Fungi incertae sedis</taxon>
        <taxon>Microsporidia</taxon>
        <taxon>Nosematidae</taxon>
        <taxon>Vairimorpha</taxon>
    </lineage>
</organism>
<dbReference type="InterPro" id="IPR018253">
    <property type="entry name" value="DnaJ_domain_CS"/>
</dbReference>
<dbReference type="GO" id="GO:0005739">
    <property type="term" value="C:mitochondrion"/>
    <property type="evidence" value="ECO:0007669"/>
    <property type="project" value="TreeGrafter"/>
</dbReference>
<dbReference type="Gene3D" id="1.10.287.110">
    <property type="entry name" value="DnaJ domain"/>
    <property type="match status" value="1"/>
</dbReference>
<dbReference type="InterPro" id="IPR036869">
    <property type="entry name" value="J_dom_sf"/>
</dbReference>
<dbReference type="PROSITE" id="PS00636">
    <property type="entry name" value="DNAJ_1"/>
    <property type="match status" value="1"/>
</dbReference>
<gene>
    <name evidence="2" type="ORF">VNE69_08023</name>
</gene>
<dbReference type="InterPro" id="IPR001623">
    <property type="entry name" value="DnaJ_domain"/>
</dbReference>
<dbReference type="AlphaFoldDB" id="A0AAX4JE41"/>